<dbReference type="Proteomes" id="UP000187134">
    <property type="component" value="Unassembled WGS sequence"/>
</dbReference>
<protein>
    <recommendedName>
        <fullName evidence="3">HTH LytTR-type domain-containing protein</fullName>
    </recommendedName>
</protein>
<comment type="caution">
    <text evidence="1">The sequence shown here is derived from an EMBL/GenBank/DDBJ whole genome shotgun (WGS) entry which is preliminary data.</text>
</comment>
<evidence type="ECO:0000313" key="2">
    <source>
        <dbReference type="Proteomes" id="UP000187134"/>
    </source>
</evidence>
<evidence type="ECO:0000313" key="1">
    <source>
        <dbReference type="EMBL" id="OMF17275.1"/>
    </source>
</evidence>
<organism evidence="1 2">
    <name type="scientific">Paenibacillus amylolyticus</name>
    <dbReference type="NCBI Taxonomy" id="1451"/>
    <lineage>
        <taxon>Bacteria</taxon>
        <taxon>Bacillati</taxon>
        <taxon>Bacillota</taxon>
        <taxon>Bacilli</taxon>
        <taxon>Bacillales</taxon>
        <taxon>Paenibacillaceae</taxon>
        <taxon>Paenibacillus</taxon>
    </lineage>
</organism>
<dbReference type="OrthoDB" id="2623542at2"/>
<proteinExistence type="predicted"/>
<dbReference type="EMBL" id="MRTJ01000001">
    <property type="protein sequence ID" value="OMF17275.1"/>
    <property type="molecule type" value="Genomic_DNA"/>
</dbReference>
<reference evidence="1 2" key="1">
    <citation type="submission" date="2016-11" db="EMBL/GenBank/DDBJ databases">
        <title>Paenibacillus species isolates.</title>
        <authorList>
            <person name="Beno S.M."/>
        </authorList>
    </citation>
    <scope>NUCLEOTIDE SEQUENCE [LARGE SCALE GENOMIC DNA]</scope>
    <source>
        <strain evidence="1 2">FSL H8-0246</strain>
    </source>
</reference>
<name>A0A1R1C587_PAEAM</name>
<accession>A0A1R1C587</accession>
<gene>
    <name evidence="1" type="ORF">BK131_04740</name>
</gene>
<evidence type="ECO:0008006" key="3">
    <source>
        <dbReference type="Google" id="ProtNLM"/>
    </source>
</evidence>
<dbReference type="RefSeq" id="WP_076330639.1">
    <property type="nucleotide sequence ID" value="NZ_MRTJ01000001.1"/>
</dbReference>
<sequence>MEEKRIKVFGVPSAEDGRATPNNFFYYCTDMFYVSTHKPKKNYNVPQVFTVKGEFGPALTMKQCKEGLPSHFEHLVNGTIVNLKKVTKIIKIPHGAQVVFNVPVEPLEISDYAFDSKPWEELIKEAAEQPEDERWLPAVEYDEHVKKGEASLIRIKDVVVIESCSPKANYYVPSYVTVNKTFVEAMTLQTYKLLFPRLFPLLNSNLVNIDQVDSASDLVFDVVVRFKNSTVTTSMAHKYKKHFPELFKK</sequence>
<dbReference type="AlphaFoldDB" id="A0A1R1C587"/>